<organism evidence="1 2">
    <name type="scientific">Gimesia alba</name>
    <dbReference type="NCBI Taxonomy" id="2527973"/>
    <lineage>
        <taxon>Bacteria</taxon>
        <taxon>Pseudomonadati</taxon>
        <taxon>Planctomycetota</taxon>
        <taxon>Planctomycetia</taxon>
        <taxon>Planctomycetales</taxon>
        <taxon>Planctomycetaceae</taxon>
        <taxon>Gimesia</taxon>
    </lineage>
</organism>
<accession>A0A517RI21</accession>
<dbReference type="AlphaFoldDB" id="A0A517RI21"/>
<dbReference type="InterPro" id="IPR025737">
    <property type="entry name" value="FApF"/>
</dbReference>
<reference evidence="1 2" key="1">
    <citation type="submission" date="2019-02" db="EMBL/GenBank/DDBJ databases">
        <title>Deep-cultivation of Planctomycetes and their phenomic and genomic characterization uncovers novel biology.</title>
        <authorList>
            <person name="Wiegand S."/>
            <person name="Jogler M."/>
            <person name="Boedeker C."/>
            <person name="Pinto D."/>
            <person name="Vollmers J."/>
            <person name="Rivas-Marin E."/>
            <person name="Kohn T."/>
            <person name="Peeters S.H."/>
            <person name="Heuer A."/>
            <person name="Rast P."/>
            <person name="Oberbeckmann S."/>
            <person name="Bunk B."/>
            <person name="Jeske O."/>
            <person name="Meyerdierks A."/>
            <person name="Storesund J.E."/>
            <person name="Kallscheuer N."/>
            <person name="Luecker S."/>
            <person name="Lage O.M."/>
            <person name="Pohl T."/>
            <person name="Merkel B.J."/>
            <person name="Hornburger P."/>
            <person name="Mueller R.-W."/>
            <person name="Bruemmer F."/>
            <person name="Labrenz M."/>
            <person name="Spormann A.M."/>
            <person name="Op den Camp H."/>
            <person name="Overmann J."/>
            <person name="Amann R."/>
            <person name="Jetten M.S.M."/>
            <person name="Mascher T."/>
            <person name="Medema M.H."/>
            <person name="Devos D.P."/>
            <person name="Kaster A.-K."/>
            <person name="Ovreas L."/>
            <person name="Rohde M."/>
            <person name="Galperin M.Y."/>
            <person name="Jogler C."/>
        </authorList>
    </citation>
    <scope>NUCLEOTIDE SEQUENCE [LARGE SCALE GENOMIC DNA]</scope>
    <source>
        <strain evidence="1 2">Pan241w</strain>
    </source>
</reference>
<dbReference type="EMBL" id="CP036269">
    <property type="protein sequence ID" value="QDT43508.1"/>
    <property type="molecule type" value="Genomic_DNA"/>
</dbReference>
<dbReference type="Proteomes" id="UP000317171">
    <property type="component" value="Chromosome"/>
</dbReference>
<proteinExistence type="predicted"/>
<name>A0A517RI21_9PLAN</name>
<sequence>MMFSSRIIQISLATIILSVSADRLNAEDPEFYQSHGTLFLWSSAPTVSGGPDLDEPLVTDRPDFTEAAVTVGKGVSQLEFGYTYTSNTDGSESVESHSFGEALLRYGILDDWLEFRIAVFPVQELTIFEGSSNSTAGHEDLYTGFKIALTPQAGFLPEMALIPQMNLPTGSRSFTADRVEPGLNWIYAWEVNDFISTAGSTQGNRRIDVTTGNAYLEMAQSWTVAYSLSEALGAYTEWFALIPSGADNVHTQHYFNGGFTWLLNKNMQFDIRAGVGLNRAADNYFLGTGLSIRFP</sequence>
<gene>
    <name evidence="1" type="ORF">Pan241w_36090</name>
</gene>
<evidence type="ECO:0000313" key="2">
    <source>
        <dbReference type="Proteomes" id="UP000317171"/>
    </source>
</evidence>
<evidence type="ECO:0008006" key="3">
    <source>
        <dbReference type="Google" id="ProtNLM"/>
    </source>
</evidence>
<dbReference type="Pfam" id="PF13557">
    <property type="entry name" value="Phenol_MetA_deg"/>
    <property type="match status" value="1"/>
</dbReference>
<protein>
    <recommendedName>
        <fullName evidence="3">MetA-pathway of phenol degradation</fullName>
    </recommendedName>
</protein>
<keyword evidence="2" id="KW-1185">Reference proteome</keyword>
<evidence type="ECO:0000313" key="1">
    <source>
        <dbReference type="EMBL" id="QDT43508.1"/>
    </source>
</evidence>
<dbReference type="KEGG" id="gaz:Pan241w_36090"/>
<dbReference type="OrthoDB" id="257472at2"/>